<dbReference type="Gene3D" id="1.10.260.40">
    <property type="entry name" value="lambda repressor-like DNA-binding domains"/>
    <property type="match status" value="1"/>
</dbReference>
<dbReference type="PANTHER" id="PTHR40661:SF2">
    <property type="entry name" value="HTH-TYPE TRANSCRIPTIONAL REGULATOR PRTR"/>
    <property type="match status" value="1"/>
</dbReference>
<evidence type="ECO:0000256" key="1">
    <source>
        <dbReference type="ARBA" id="ARBA00023015"/>
    </source>
</evidence>
<feature type="domain" description="HTH cro/C1-type" evidence="4">
    <location>
        <begin position="8"/>
        <end position="61"/>
    </location>
</feature>
<dbReference type="Proteomes" id="UP000823889">
    <property type="component" value="Unassembled WGS sequence"/>
</dbReference>
<protein>
    <submittedName>
        <fullName evidence="5">Helix-turn-helix domain-containing protein</fullName>
    </submittedName>
</protein>
<evidence type="ECO:0000313" key="5">
    <source>
        <dbReference type="EMBL" id="HJD44145.1"/>
    </source>
</evidence>
<organism evidence="5 6">
    <name type="scientific">Candidatus Paenalcaligenes intestinipullorum</name>
    <dbReference type="NCBI Taxonomy" id="2838718"/>
    <lineage>
        <taxon>Bacteria</taxon>
        <taxon>Pseudomonadati</taxon>
        <taxon>Pseudomonadota</taxon>
        <taxon>Betaproteobacteria</taxon>
        <taxon>Burkholderiales</taxon>
        <taxon>Alcaligenaceae</taxon>
        <taxon>Paenalcaligenes</taxon>
    </lineage>
</organism>
<dbReference type="AlphaFoldDB" id="A0A9D2U811"/>
<evidence type="ECO:0000259" key="4">
    <source>
        <dbReference type="PROSITE" id="PS50943"/>
    </source>
</evidence>
<dbReference type="GO" id="GO:0003677">
    <property type="term" value="F:DNA binding"/>
    <property type="evidence" value="ECO:0007669"/>
    <property type="project" value="UniProtKB-KW"/>
</dbReference>
<evidence type="ECO:0000313" key="6">
    <source>
        <dbReference type="Proteomes" id="UP000823889"/>
    </source>
</evidence>
<dbReference type="InterPro" id="IPR001387">
    <property type="entry name" value="Cro/C1-type_HTH"/>
</dbReference>
<keyword evidence="3" id="KW-0804">Transcription</keyword>
<gene>
    <name evidence="5" type="ORF">H9906_03850</name>
</gene>
<dbReference type="PROSITE" id="PS50943">
    <property type="entry name" value="HTH_CROC1"/>
    <property type="match status" value="1"/>
</dbReference>
<name>A0A9D2U811_9BURK</name>
<dbReference type="SMART" id="SM00530">
    <property type="entry name" value="HTH_XRE"/>
    <property type="match status" value="1"/>
</dbReference>
<reference evidence="5" key="1">
    <citation type="journal article" date="2021" name="PeerJ">
        <title>Extensive microbial diversity within the chicken gut microbiome revealed by metagenomics and culture.</title>
        <authorList>
            <person name="Gilroy R."/>
            <person name="Ravi A."/>
            <person name="Getino M."/>
            <person name="Pursley I."/>
            <person name="Horton D.L."/>
            <person name="Alikhan N.F."/>
            <person name="Baker D."/>
            <person name="Gharbi K."/>
            <person name="Hall N."/>
            <person name="Watson M."/>
            <person name="Adriaenssens E.M."/>
            <person name="Foster-Nyarko E."/>
            <person name="Jarju S."/>
            <person name="Secka A."/>
            <person name="Antonio M."/>
            <person name="Oren A."/>
            <person name="Chaudhuri R.R."/>
            <person name="La Ragione R."/>
            <person name="Hildebrand F."/>
            <person name="Pallen M.J."/>
        </authorList>
    </citation>
    <scope>NUCLEOTIDE SEQUENCE</scope>
    <source>
        <strain evidence="5">9264</strain>
    </source>
</reference>
<dbReference type="InterPro" id="IPR010982">
    <property type="entry name" value="Lambda_DNA-bd_dom_sf"/>
</dbReference>
<dbReference type="EMBL" id="DWUQ01000078">
    <property type="protein sequence ID" value="HJD44145.1"/>
    <property type="molecule type" value="Genomic_DNA"/>
</dbReference>
<keyword evidence="1" id="KW-0805">Transcription regulation</keyword>
<sequence length="125" mass="14539">MNTFGTNLRKAREARQLSQQQLAELAELSQAAISSYERGNRIAPRHLLRLANALQVSPEWLMHGSESVNAHRSIMAEPTAWTEVPFQFQWPFCTIHPVDYYKLNEEQRQLIEQTVHNLIQLTKLR</sequence>
<evidence type="ECO:0000256" key="2">
    <source>
        <dbReference type="ARBA" id="ARBA00023125"/>
    </source>
</evidence>
<evidence type="ECO:0000256" key="3">
    <source>
        <dbReference type="ARBA" id="ARBA00023163"/>
    </source>
</evidence>
<comment type="caution">
    <text evidence="5">The sequence shown here is derived from an EMBL/GenBank/DDBJ whole genome shotgun (WGS) entry which is preliminary data.</text>
</comment>
<dbReference type="CDD" id="cd00093">
    <property type="entry name" value="HTH_XRE"/>
    <property type="match status" value="1"/>
</dbReference>
<accession>A0A9D2U811</accession>
<dbReference type="PANTHER" id="PTHR40661">
    <property type="match status" value="1"/>
</dbReference>
<reference evidence="5" key="2">
    <citation type="submission" date="2021-04" db="EMBL/GenBank/DDBJ databases">
        <authorList>
            <person name="Gilroy R."/>
        </authorList>
    </citation>
    <scope>NUCLEOTIDE SEQUENCE</scope>
    <source>
        <strain evidence="5">9264</strain>
    </source>
</reference>
<proteinExistence type="predicted"/>
<dbReference type="Pfam" id="PF01381">
    <property type="entry name" value="HTH_3"/>
    <property type="match status" value="1"/>
</dbReference>
<keyword evidence="2" id="KW-0238">DNA-binding</keyword>
<dbReference type="SUPFAM" id="SSF47413">
    <property type="entry name" value="lambda repressor-like DNA-binding domains"/>
    <property type="match status" value="1"/>
</dbReference>